<evidence type="ECO:0000256" key="1">
    <source>
        <dbReference type="SAM" id="SignalP"/>
    </source>
</evidence>
<gene>
    <name evidence="2" type="ORF">HNE05_13215</name>
</gene>
<dbReference type="Gene3D" id="3.40.190.10">
    <property type="entry name" value="Periplasmic binding protein-like II"/>
    <property type="match status" value="2"/>
</dbReference>
<evidence type="ECO:0000313" key="3">
    <source>
        <dbReference type="Proteomes" id="UP000501379"/>
    </source>
</evidence>
<dbReference type="KEGG" id="pcam:HNE05_13215"/>
<dbReference type="SUPFAM" id="SSF53850">
    <property type="entry name" value="Periplasmic binding protein-like II"/>
    <property type="match status" value="1"/>
</dbReference>
<feature type="chain" id="PRO_5026977968" description="Transporter substrate-binding domain-containing protein" evidence="1">
    <location>
        <begin position="20"/>
        <end position="280"/>
    </location>
</feature>
<feature type="signal peptide" evidence="1">
    <location>
        <begin position="1"/>
        <end position="19"/>
    </location>
</feature>
<reference evidence="2" key="1">
    <citation type="submission" date="2020-07" db="EMBL/GenBank/DDBJ databases">
        <title>Nitrate ammonifying Pseudomonas campi sp. nov. isolated from German agricultural grassland.</title>
        <authorList>
            <person name="Timsy T."/>
            <person name="Ulrich A."/>
            <person name="Spanner T."/>
            <person name="Foesel B."/>
            <person name="Kolb S."/>
            <person name="Horn M.A."/>
            <person name="Behrendt U."/>
        </authorList>
    </citation>
    <scope>NUCLEOTIDE SEQUENCE</scope>
    <source>
        <strain evidence="2">S1-A32-2</strain>
    </source>
</reference>
<dbReference type="AlphaFoldDB" id="A0A6M8FK00"/>
<organism evidence="2 3">
    <name type="scientific">Aquipseudomonas campi</name>
    <dbReference type="NCBI Taxonomy" id="2731681"/>
    <lineage>
        <taxon>Bacteria</taxon>
        <taxon>Pseudomonadati</taxon>
        <taxon>Pseudomonadota</taxon>
        <taxon>Gammaproteobacteria</taxon>
        <taxon>Pseudomonadales</taxon>
        <taxon>Pseudomonadaceae</taxon>
        <taxon>Aquipseudomonas</taxon>
    </lineage>
</organism>
<name>A0A6M8FK00_9GAMM</name>
<evidence type="ECO:0000313" key="2">
    <source>
        <dbReference type="EMBL" id="QKE64270.1"/>
    </source>
</evidence>
<dbReference type="Proteomes" id="UP000501379">
    <property type="component" value="Chromosome"/>
</dbReference>
<dbReference type="RefSeq" id="WP_173209041.1">
    <property type="nucleotide sequence ID" value="NZ_CP053697.2"/>
</dbReference>
<keyword evidence="3" id="KW-1185">Reference proteome</keyword>
<dbReference type="EMBL" id="CP053697">
    <property type="protein sequence ID" value="QKE64270.1"/>
    <property type="molecule type" value="Genomic_DNA"/>
</dbReference>
<proteinExistence type="predicted"/>
<sequence>MTLPRWLLAGLLLCSGLQAAELRVCQHDASRYAYRLELIRLILERTTATHGELHVAAAHGVDPPQERCLAQLRAGMVDLAYVPPNAERLRDLRMIPFDLHAGMLGYRLLLIHREDAPSFARVQSLDDLRLLRGGFGSQWSDFPLFALNRLPVVGSSHPENLLAMLTERRFDYYHRALHEAWEEVGDHPERHPELMIEPGLALVYPLPVYFAFNRAEPELRQRFEEGLSLIQADGSFRELFLRHFGEQLRRSQLSQRRLLILQSDLPEGLPAADSRFWLQP</sequence>
<accession>A0A6M8FK00</accession>
<keyword evidence="1" id="KW-0732">Signal</keyword>
<protein>
    <recommendedName>
        <fullName evidence="4">Transporter substrate-binding domain-containing protein</fullName>
    </recommendedName>
</protein>
<evidence type="ECO:0008006" key="4">
    <source>
        <dbReference type="Google" id="ProtNLM"/>
    </source>
</evidence>